<dbReference type="Pfam" id="PF05345">
    <property type="entry name" value="He_PIG"/>
    <property type="match status" value="10"/>
</dbReference>
<evidence type="ECO:0000313" key="4">
    <source>
        <dbReference type="Proteomes" id="UP000228945"/>
    </source>
</evidence>
<feature type="region of interest" description="Disordered" evidence="1">
    <location>
        <begin position="2166"/>
        <end position="2198"/>
    </location>
</feature>
<dbReference type="SMART" id="SM00429">
    <property type="entry name" value="IPT"/>
    <property type="match status" value="5"/>
</dbReference>
<protein>
    <recommendedName>
        <fullName evidence="2">Autotransporter domain-containing protein</fullName>
    </recommendedName>
</protein>
<dbReference type="InterPro" id="IPR014756">
    <property type="entry name" value="Ig_E-set"/>
</dbReference>
<evidence type="ECO:0000313" key="3">
    <source>
        <dbReference type="EMBL" id="ATQ43862.1"/>
    </source>
</evidence>
<keyword evidence="4" id="KW-1185">Reference proteome</keyword>
<dbReference type="GO" id="GO:0016020">
    <property type="term" value="C:membrane"/>
    <property type="evidence" value="ECO:0007669"/>
    <property type="project" value="InterPro"/>
</dbReference>
<name>A0A2D2B0S5_9CAUL</name>
<accession>A0A2D2B0S5</accession>
<dbReference type="InterPro" id="IPR002909">
    <property type="entry name" value="IPT_dom"/>
</dbReference>
<dbReference type="PROSITE" id="PS51208">
    <property type="entry name" value="AUTOTRANSPORTER"/>
    <property type="match status" value="1"/>
</dbReference>
<proteinExistence type="predicted"/>
<dbReference type="SUPFAM" id="SSF49313">
    <property type="entry name" value="Cadherin-like"/>
    <property type="match status" value="7"/>
</dbReference>
<dbReference type="SUPFAM" id="SSF81296">
    <property type="entry name" value="E set domains"/>
    <property type="match status" value="5"/>
</dbReference>
<dbReference type="InterPro" id="IPR036709">
    <property type="entry name" value="Autotransporte_beta_dom_sf"/>
</dbReference>
<dbReference type="Gene3D" id="2.60.40.3440">
    <property type="match status" value="1"/>
</dbReference>
<organism evidence="3 4">
    <name type="scientific">Caulobacter mirabilis</name>
    <dbReference type="NCBI Taxonomy" id="69666"/>
    <lineage>
        <taxon>Bacteria</taxon>
        <taxon>Pseudomonadati</taxon>
        <taxon>Pseudomonadota</taxon>
        <taxon>Alphaproteobacteria</taxon>
        <taxon>Caulobacterales</taxon>
        <taxon>Caulobacteraceae</taxon>
        <taxon>Caulobacter</taxon>
    </lineage>
</organism>
<dbReference type="GO" id="GO:0005509">
    <property type="term" value="F:calcium ion binding"/>
    <property type="evidence" value="ECO:0007669"/>
    <property type="project" value="InterPro"/>
</dbReference>
<dbReference type="PANTHER" id="PTHR37494:SF1">
    <property type="entry name" value="STAPHYLOCOCCUS AUREUS SURFACE PROTEIN A"/>
    <property type="match status" value="1"/>
</dbReference>
<dbReference type="Pfam" id="PF17963">
    <property type="entry name" value="Big_9"/>
    <property type="match status" value="4"/>
</dbReference>
<dbReference type="Gene3D" id="2.40.128.130">
    <property type="entry name" value="Autotransporter beta-domain"/>
    <property type="match status" value="1"/>
</dbReference>
<gene>
    <name evidence="3" type="ORF">CSW64_16390</name>
</gene>
<dbReference type="InterPro" id="IPR015919">
    <property type="entry name" value="Cadherin-like_sf"/>
</dbReference>
<evidence type="ECO:0000256" key="1">
    <source>
        <dbReference type="SAM" id="MobiDB-lite"/>
    </source>
</evidence>
<dbReference type="Proteomes" id="UP000228945">
    <property type="component" value="Chromosome"/>
</dbReference>
<dbReference type="Gene3D" id="2.60.40.2810">
    <property type="match status" value="1"/>
</dbReference>
<dbReference type="PANTHER" id="PTHR37494">
    <property type="entry name" value="HEMAGGLUTININ"/>
    <property type="match status" value="1"/>
</dbReference>
<dbReference type="CDD" id="cd00102">
    <property type="entry name" value="IPT"/>
    <property type="match status" value="3"/>
</dbReference>
<dbReference type="InterPro" id="IPR013783">
    <property type="entry name" value="Ig-like_fold"/>
</dbReference>
<dbReference type="InterPro" id="IPR005546">
    <property type="entry name" value="Autotransporte_beta"/>
</dbReference>
<dbReference type="SUPFAM" id="SSF103515">
    <property type="entry name" value="Autotransporter"/>
    <property type="match status" value="1"/>
</dbReference>
<dbReference type="Pfam" id="PF01833">
    <property type="entry name" value="TIG"/>
    <property type="match status" value="5"/>
</dbReference>
<feature type="compositionally biased region" description="Gly residues" evidence="1">
    <location>
        <begin position="2188"/>
        <end position="2198"/>
    </location>
</feature>
<evidence type="ECO:0000259" key="2">
    <source>
        <dbReference type="PROSITE" id="PS51208"/>
    </source>
</evidence>
<dbReference type="CDD" id="cd00603">
    <property type="entry name" value="IPT_PCSR"/>
    <property type="match status" value="2"/>
</dbReference>
<dbReference type="Pfam" id="PF03797">
    <property type="entry name" value="Autotransporter"/>
    <property type="match status" value="1"/>
</dbReference>
<dbReference type="KEGG" id="cmb:CSW64_16390"/>
<dbReference type="EMBL" id="CP024201">
    <property type="protein sequence ID" value="ATQ43862.1"/>
    <property type="molecule type" value="Genomic_DNA"/>
</dbReference>
<dbReference type="SMART" id="SM00869">
    <property type="entry name" value="Autotransporter"/>
    <property type="match status" value="1"/>
</dbReference>
<reference evidence="3 4" key="1">
    <citation type="submission" date="2017-10" db="EMBL/GenBank/DDBJ databases">
        <title>Genome sequence of Caulobacter mirabilis FWC38.</title>
        <authorList>
            <person name="Fiebig A."/>
            <person name="Crosson S."/>
        </authorList>
    </citation>
    <scope>NUCLEOTIDE SEQUENCE [LARGE SCALE GENOMIC DNA]</scope>
    <source>
        <strain evidence="3 4">FWC 38</strain>
    </source>
</reference>
<feature type="domain" description="Autotransporter" evidence="2">
    <location>
        <begin position="2195"/>
        <end position="2474"/>
    </location>
</feature>
<dbReference type="Gene3D" id="2.60.40.10">
    <property type="entry name" value="Immunoglobulins"/>
    <property type="match status" value="16"/>
</dbReference>
<sequence length="2474" mass="241599">MGVGGDSDMIGMLRAVRGFGDSVGCLFGRSSAGLATLLIAAFSLLIMIGAASPAGAATFPCAIDSNDIAGLTFVNPQGTSSDPNSYALVGVLTRDNVSATTGGCNGLPSLSIRPLVGATPTATNDLPVAGATAQGGWLVRITSNEVRYLPPSHSFSGTDSFTIDNNNNTRVITVTVNVLAAPPTVTGISPASGSGAGGTAVVITGTSFTGATAVTFGGVSAQSFTVDGPTQITATSPAGTGTVDVRVTTAAGTSAVVAADQFTYSAAPPTVTGLSPTNGPTGGGNTVVITGTNFTGVSAVTFGAAPAMGFTFISATQINATAPANSAGTYDVTVTTPGGTSATTAADQYTYVSAPTVTAVSPSAGPTGGGATVIITGANLSGATAVTFGGTAATGYTVNGPTQITATAPAGAAGTVDVRVTTVGGTSATSVNDFYTYVAAPTVSSITPTSGPTAGGTTVVITGTGFSAAPGTGAVKFGASNASYTINSNTQITATSPANMAGTYDITVTTPGGTSATSAQDEFTYVPTPTVTAVSPTAGSTAGGTTVVITGTNLSNATAVTFGGTAATGYTINGPTQITATTPPHASGVINVRVTTVGGTSATSANDQYTFVAPPVASSQTYGSIVAYNDGANATTNIDLSLYLTGGDAPTSYAVGSATTAQGGSVTVNSSGIATYTPPVGYRNANDAFTYTATNLGGTSAPATVTVTIGNPTLSLTLPSSTATVERPYNAGATPVTVSGGRASYTINSISGLPSGLSAAGGVISGTPAVNGTFTVTANVTDSSLGAGPYNANITATLMVSLPPAPVVSSFSISGLTYNSGSATATTFSALPHATESPTGFQVGASSYGGTVSVDSAGLMSYTPPLGFRGTDTFNYVATNAGGTSNVAQVFVTVNDPVFSATLPAATGTVGQAYNSGASVVAISGGHAPFNNFSATGLPAGLTMDSSGVISGTPTTATNATVVVTVTDSSGGNGSYTSTASATLTIDAPTIVLSPASGALPGGPAGAAYGQTITSNGGFAPVTFAVTAGAPPPGLALSGGVISGTPTATGTYNFTVTGTDSSGNAYTGSASYSITVTAPAITVSPPILSSGSVGLAYSEALAASNGTAPYSFALDSGTLPAGVTIDGAGLISGTPTEGGSFPIAVRVTDSTTGGTYSAIQNYTLNIGAPSISLTPGSLANGAIAASYNQSVSASGGTAPYSYAVTAGSLPPGLALSTSGDITGTPTGGGTYNFTVTATDSSTGAGAPYTGSSAYSITVDAPTISLSPTTLAPAAVGASVSQTIVATGGTSGYAYAVTAGALPAGVTLSPSGLLSGTPTEAGSFNVTITATDSSTGTGAPFTGSQAYSWNIGAATISLSPGSLANGAIAASYSQTISATGGTASYGYAITAGSLPPGLALSTSGDITGTPTGGGTYNFTITATDSSTGVGAPFTGSSAYSITVDAPTISLSPTTLVPAVVGASVNQTIVATGGTSGYAYAVTAGALPAGVTLSPGGVLSGTPTEAGSFNVTITATDSSTGTGAPYTGSQAYSWSIGAPSISMNPTTLPAGVQHDAYSQSITAAGGTAPYSYSLASGSLPTGVTLSPSGLLSGAPTVVGTFNITVRATDSTTGGGPFSIDTPYSLVVGVPNPPTAGPVSLTVAANSGANAVTPVLGGPPTVSVAVDAAPAHGTASASGLNLVYTPTAGYSGTDSFTYTATNLGGTSAPATVTVTVTPPVLALNDLTPATGTALAAYTATLTASAGAAPYGFALDSGTLPAGVTLSAGGAVSGTPTQAGSFAFTVKATDVYGATGTRAYSLEIAAPTIALTPAAGALPGGLRTVAYSQTITASGGAAPYGYTVTAGTLPAGLTLTTAGVLSGTPTTAGGNSFTVTATDAYGFSQSAAYTLAVGTPAATVQPKTVAVIGGQSVTIDAAQGATGLDLIAAQVATPPSHGTAVANGLTITYTANGAYAGPDSFTYTVTNPGGVSAPATVTITVNPAVVPGPDKTATIMAGQTATVELTQGAFGAPFTGAAVVSVSPASAGTATITGRVAGGQQLYDLAFKPDNAFTGDAVVLYTLSNAFATSVPGKVTITVKARPDPAQDAEVTGLIAAQGETARRFASAQIGNFNRRLEQLHGGGEGGGGFSSSLSLNFGGSGLSGGLANDPSELRRMQDRLGVTGALTGRDLLGFDQPSEPQRRAEDVRTSGAGGGAGGGSGPWGVWASGAATFGRTDDGRDREGFKFSTDGLTIGVDRRLSEKLVLGVGVGWATDTSKIGDHGTRSEADAWSLSVYGSFQPVEKAYVDLVLGYGKLDFDSKRYVTANGQFAYGQRDGDQWFGAVTAGWDYRHPHGLKLSPYGRIEASRSTLGAFTETGGGAFALAYEEQTTNTVTGAIGLRGEYALKTRFGRAIPSFRIEYAYDLQGSGSQQIRYADWLDGKVYSLDASPLDRNRMLYGLGLDLLRKSGARFGLDYEGMLSGDQTSGTVRLRLETDF</sequence>